<accession>A0AAV7K567</accession>
<comment type="caution">
    <text evidence="4">The sequence shown here is derived from an EMBL/GenBank/DDBJ whole genome shotgun (WGS) entry which is preliminary data.</text>
</comment>
<dbReference type="PANTHER" id="PTHR24201">
    <property type="entry name" value="ANK_REP_REGION DOMAIN-CONTAINING PROTEIN"/>
    <property type="match status" value="1"/>
</dbReference>
<sequence>MASRYMTGLIEEIQIYNNKPQVIDDFLTNNTSIDVNEIDTTGRTPLFYCVDTFDKKRQDYILESDSSKWPRFVRIAEILIKHGADIKKPVLTGWTVLHEAARHGDMPLIQLLMRHKMDSTTDTDVGGQLPAEVAGSHNHINCAILLDSYTLSLKRQCRYVLLKLGMGPKIAQLPIPIHLKLFLNYQNPFKGFKWVLTPQRPFYDTQIANKQIEANTVIEFVRSHANDEFVKRNADILNGKKDLNSVSKEVPQGANCLQNTSCEEPKVSDLIQLMNQMYTEGAFQCIDYTEPLPRPPRYSMDEI</sequence>
<dbReference type="InterPro" id="IPR036770">
    <property type="entry name" value="Ankyrin_rpt-contain_sf"/>
</dbReference>
<dbReference type="AlphaFoldDB" id="A0AAV7K567"/>
<dbReference type="EMBL" id="JAKMXF010000144">
    <property type="protein sequence ID" value="KAI6656357.1"/>
    <property type="molecule type" value="Genomic_DNA"/>
</dbReference>
<keyword evidence="2 3" id="KW-0040">ANK repeat</keyword>
<evidence type="ECO:0000313" key="4">
    <source>
        <dbReference type="EMBL" id="KAI6656357.1"/>
    </source>
</evidence>
<dbReference type="PROSITE" id="PS50088">
    <property type="entry name" value="ANK_REPEAT"/>
    <property type="match status" value="1"/>
</dbReference>
<name>A0AAV7K567_9METZ</name>
<evidence type="ECO:0000256" key="1">
    <source>
        <dbReference type="ARBA" id="ARBA00022737"/>
    </source>
</evidence>
<keyword evidence="5" id="KW-1185">Reference proteome</keyword>
<dbReference type="PROSITE" id="PS50297">
    <property type="entry name" value="ANK_REP_REGION"/>
    <property type="match status" value="1"/>
</dbReference>
<dbReference type="Gene3D" id="1.25.40.20">
    <property type="entry name" value="Ankyrin repeat-containing domain"/>
    <property type="match status" value="1"/>
</dbReference>
<dbReference type="InterPro" id="IPR002110">
    <property type="entry name" value="Ankyrin_rpt"/>
</dbReference>
<gene>
    <name evidence="4" type="ORF">LOD99_1156</name>
</gene>
<evidence type="ECO:0000256" key="3">
    <source>
        <dbReference type="PROSITE-ProRule" id="PRU00023"/>
    </source>
</evidence>
<proteinExistence type="predicted"/>
<dbReference type="InterPro" id="IPR050776">
    <property type="entry name" value="Ank_Repeat/CDKN_Inhibitor"/>
</dbReference>
<feature type="repeat" description="ANK" evidence="3">
    <location>
        <begin position="92"/>
        <end position="124"/>
    </location>
</feature>
<organism evidence="4 5">
    <name type="scientific">Oopsacas minuta</name>
    <dbReference type="NCBI Taxonomy" id="111878"/>
    <lineage>
        <taxon>Eukaryota</taxon>
        <taxon>Metazoa</taxon>
        <taxon>Porifera</taxon>
        <taxon>Hexactinellida</taxon>
        <taxon>Hexasterophora</taxon>
        <taxon>Lyssacinosida</taxon>
        <taxon>Leucopsacidae</taxon>
        <taxon>Oopsacas</taxon>
    </lineage>
</organism>
<dbReference type="Pfam" id="PF12796">
    <property type="entry name" value="Ank_2"/>
    <property type="match status" value="1"/>
</dbReference>
<protein>
    <submittedName>
        <fullName evidence="4">Uncharacterized protein</fullName>
    </submittedName>
</protein>
<reference evidence="4 5" key="1">
    <citation type="journal article" date="2023" name="BMC Biol.">
        <title>The compact genome of the sponge Oopsacas minuta (Hexactinellida) is lacking key metazoan core genes.</title>
        <authorList>
            <person name="Santini S."/>
            <person name="Schenkelaars Q."/>
            <person name="Jourda C."/>
            <person name="Duchesne M."/>
            <person name="Belahbib H."/>
            <person name="Rocher C."/>
            <person name="Selva M."/>
            <person name="Riesgo A."/>
            <person name="Vervoort M."/>
            <person name="Leys S.P."/>
            <person name="Kodjabachian L."/>
            <person name="Le Bivic A."/>
            <person name="Borchiellini C."/>
            <person name="Claverie J.M."/>
            <person name="Renard E."/>
        </authorList>
    </citation>
    <scope>NUCLEOTIDE SEQUENCE [LARGE SCALE GENOMIC DNA]</scope>
    <source>
        <strain evidence="4">SPO-2</strain>
    </source>
</reference>
<dbReference type="Proteomes" id="UP001165289">
    <property type="component" value="Unassembled WGS sequence"/>
</dbReference>
<dbReference type="SMART" id="SM00248">
    <property type="entry name" value="ANK"/>
    <property type="match status" value="2"/>
</dbReference>
<dbReference type="SUPFAM" id="SSF48403">
    <property type="entry name" value="Ankyrin repeat"/>
    <property type="match status" value="1"/>
</dbReference>
<dbReference type="PANTHER" id="PTHR24201:SF15">
    <property type="entry name" value="ANKYRIN REPEAT DOMAIN-CONTAINING PROTEIN 66"/>
    <property type="match status" value="1"/>
</dbReference>
<keyword evidence="1" id="KW-0677">Repeat</keyword>
<evidence type="ECO:0000256" key="2">
    <source>
        <dbReference type="ARBA" id="ARBA00023043"/>
    </source>
</evidence>
<evidence type="ECO:0000313" key="5">
    <source>
        <dbReference type="Proteomes" id="UP001165289"/>
    </source>
</evidence>